<reference evidence="2" key="1">
    <citation type="submission" date="2017-09" db="EMBL/GenBank/DDBJ databases">
        <title>Depth-based differentiation of microbial function through sediment-hosted aquifers and enrichment of novel symbionts in the deep terrestrial subsurface.</title>
        <authorList>
            <person name="Probst A.J."/>
            <person name="Ladd B."/>
            <person name="Jarett J.K."/>
            <person name="Geller-Mcgrath D.E."/>
            <person name="Sieber C.M.K."/>
            <person name="Emerson J.B."/>
            <person name="Anantharaman K."/>
            <person name="Thomas B.C."/>
            <person name="Malmstrom R."/>
            <person name="Stieglmeier M."/>
            <person name="Klingl A."/>
            <person name="Woyke T."/>
            <person name="Ryan C.M."/>
            <person name="Banfield J.F."/>
        </authorList>
    </citation>
    <scope>NUCLEOTIDE SEQUENCE [LARGE SCALE GENOMIC DNA]</scope>
</reference>
<gene>
    <name evidence="1" type="ORF">COT77_02025</name>
</gene>
<sequence>MIEQEHSPEIENHVRPFRDIIQLLPETERPTAHQVQEDINKIPFETRIEDFTDFLKTLHEEKGEELPNPNKFKLFHPLAGSTLKISAWLELPFDTPDGDYQRFIQKELTKIETKEQETSQNSE</sequence>
<organism evidence="1 2">
    <name type="scientific">Candidatus Berkelbacteria bacterium CG10_big_fil_rev_8_21_14_0_10_41_12</name>
    <dbReference type="NCBI Taxonomy" id="1974513"/>
    <lineage>
        <taxon>Bacteria</taxon>
        <taxon>Candidatus Berkelbacteria</taxon>
    </lineage>
</organism>
<evidence type="ECO:0000313" key="2">
    <source>
        <dbReference type="Proteomes" id="UP000228596"/>
    </source>
</evidence>
<dbReference type="EMBL" id="PEZV01000019">
    <property type="protein sequence ID" value="PIT97322.1"/>
    <property type="molecule type" value="Genomic_DNA"/>
</dbReference>
<dbReference type="Proteomes" id="UP000228596">
    <property type="component" value="Unassembled WGS sequence"/>
</dbReference>
<name>A0A2M6WWY7_9BACT</name>
<proteinExistence type="predicted"/>
<evidence type="ECO:0000313" key="1">
    <source>
        <dbReference type="EMBL" id="PIT97322.1"/>
    </source>
</evidence>
<protein>
    <submittedName>
        <fullName evidence="1">Uncharacterized protein</fullName>
    </submittedName>
</protein>
<dbReference type="AlphaFoldDB" id="A0A2M6WWY7"/>
<accession>A0A2M6WWY7</accession>
<comment type="caution">
    <text evidence="1">The sequence shown here is derived from an EMBL/GenBank/DDBJ whole genome shotgun (WGS) entry which is preliminary data.</text>
</comment>